<dbReference type="GO" id="GO:0017000">
    <property type="term" value="P:antibiotic biosynthetic process"/>
    <property type="evidence" value="ECO:0007669"/>
    <property type="project" value="UniProtKB-KW"/>
</dbReference>
<evidence type="ECO:0000313" key="5">
    <source>
        <dbReference type="EMBL" id="RCW63229.1"/>
    </source>
</evidence>
<dbReference type="Proteomes" id="UP000252884">
    <property type="component" value="Unassembled WGS sequence"/>
</dbReference>
<protein>
    <submittedName>
        <fullName evidence="5">TfdA family taurine catabolism dioxygenase TauD</fullName>
    </submittedName>
</protein>
<accession>A0A368X694</accession>
<proteinExistence type="predicted"/>
<sequence length="349" mass="39663">MTDTAVLERAATSTAERVLEDAESGYSPPDLSRVKLSGDVAWSRSSLQSGDGLVTLTPQVLQELDGLVEELRRNPLPTELLAVEDFGLPESRALMARCREVLQAGVGFIIIDRLPMDRYTVDEARSVYWLLAQMVARPVAQNWAGKLIYDVRDLGKPPGDGVRPDITNAEQNFHTDNSYNVCSPDYVALLCVRPAKEGGVSSIVSFYTVLDEMRRRHPEKVLELFKPYLFDRQREHAPDAPRLIRHPLVKTVGEELLFRLSHRHVVTGHKMAGEPMAPAALDALETFEALMLDPKFTRDFHFEPGQIQIVDNRRCGHRRTGYVDFEDFERKRHLIRLWLRNGGRRFYNG</sequence>
<gene>
    <name evidence="5" type="ORF">DES41_12053</name>
</gene>
<dbReference type="GO" id="GO:0016706">
    <property type="term" value="F:2-oxoglutarate-dependent dioxygenase activity"/>
    <property type="evidence" value="ECO:0007669"/>
    <property type="project" value="UniProtKB-ARBA"/>
</dbReference>
<dbReference type="InterPro" id="IPR050411">
    <property type="entry name" value="AlphaKG_dependent_hydroxylases"/>
</dbReference>
<dbReference type="InterPro" id="IPR003819">
    <property type="entry name" value="TauD/TfdA-like"/>
</dbReference>
<organism evidence="5 6">
    <name type="scientific">Pseudorhodoferax soli</name>
    <dbReference type="NCBI Taxonomy" id="545864"/>
    <lineage>
        <taxon>Bacteria</taxon>
        <taxon>Pseudomonadati</taxon>
        <taxon>Pseudomonadota</taxon>
        <taxon>Betaproteobacteria</taxon>
        <taxon>Burkholderiales</taxon>
        <taxon>Comamonadaceae</taxon>
    </lineage>
</organism>
<keyword evidence="2" id="KW-0560">Oxidoreductase</keyword>
<dbReference type="RefSeq" id="WP_170168416.1">
    <property type="nucleotide sequence ID" value="NZ_QPJK01000020.1"/>
</dbReference>
<comment type="cofactor">
    <cofactor evidence="1">
        <name>Fe(2+)</name>
        <dbReference type="ChEBI" id="CHEBI:29033"/>
    </cofactor>
</comment>
<reference evidence="5 6" key="1">
    <citation type="submission" date="2018-07" db="EMBL/GenBank/DDBJ databases">
        <title>Genomic Encyclopedia of Type Strains, Phase IV (KMG-IV): sequencing the most valuable type-strain genomes for metagenomic binning, comparative biology and taxonomic classification.</title>
        <authorList>
            <person name="Goeker M."/>
        </authorList>
    </citation>
    <scope>NUCLEOTIDE SEQUENCE [LARGE SCALE GENOMIC DNA]</scope>
    <source>
        <strain evidence="5 6">DSM 21634</strain>
    </source>
</reference>
<keyword evidence="6" id="KW-1185">Reference proteome</keyword>
<comment type="caution">
    <text evidence="5">The sequence shown here is derived from an EMBL/GenBank/DDBJ whole genome shotgun (WGS) entry which is preliminary data.</text>
</comment>
<dbReference type="InterPro" id="IPR042098">
    <property type="entry name" value="TauD-like_sf"/>
</dbReference>
<keyword evidence="3" id="KW-0045">Antibiotic biosynthesis</keyword>
<evidence type="ECO:0000256" key="2">
    <source>
        <dbReference type="ARBA" id="ARBA00023002"/>
    </source>
</evidence>
<evidence type="ECO:0000256" key="1">
    <source>
        <dbReference type="ARBA" id="ARBA00001954"/>
    </source>
</evidence>
<dbReference type="SUPFAM" id="SSF51197">
    <property type="entry name" value="Clavaminate synthase-like"/>
    <property type="match status" value="1"/>
</dbReference>
<dbReference type="AlphaFoldDB" id="A0A368X694"/>
<dbReference type="PANTHER" id="PTHR10696">
    <property type="entry name" value="GAMMA-BUTYROBETAINE HYDROXYLASE-RELATED"/>
    <property type="match status" value="1"/>
</dbReference>
<feature type="domain" description="TauD/TfdA-like" evidence="4">
    <location>
        <begin position="81"/>
        <end position="338"/>
    </location>
</feature>
<keyword evidence="5" id="KW-0223">Dioxygenase</keyword>
<evidence type="ECO:0000259" key="4">
    <source>
        <dbReference type="Pfam" id="PF02668"/>
    </source>
</evidence>
<evidence type="ECO:0000256" key="3">
    <source>
        <dbReference type="ARBA" id="ARBA00023194"/>
    </source>
</evidence>
<dbReference type="Gene3D" id="3.60.130.10">
    <property type="entry name" value="Clavaminate synthase-like"/>
    <property type="match status" value="1"/>
</dbReference>
<dbReference type="EMBL" id="QPJK01000020">
    <property type="protein sequence ID" value="RCW63229.1"/>
    <property type="molecule type" value="Genomic_DNA"/>
</dbReference>
<evidence type="ECO:0000313" key="6">
    <source>
        <dbReference type="Proteomes" id="UP000252884"/>
    </source>
</evidence>
<name>A0A368X694_9BURK</name>
<dbReference type="Pfam" id="PF02668">
    <property type="entry name" value="TauD"/>
    <property type="match status" value="1"/>
</dbReference>
<dbReference type="PANTHER" id="PTHR10696:SF56">
    <property type="entry name" value="TAUD_TFDA-LIKE DOMAIN-CONTAINING PROTEIN"/>
    <property type="match status" value="1"/>
</dbReference>